<organism evidence="1">
    <name type="scientific">Picea sitchensis</name>
    <name type="common">Sitka spruce</name>
    <name type="synonym">Pinus sitchensis</name>
    <dbReference type="NCBI Taxonomy" id="3332"/>
    <lineage>
        <taxon>Eukaryota</taxon>
        <taxon>Viridiplantae</taxon>
        <taxon>Streptophyta</taxon>
        <taxon>Embryophyta</taxon>
        <taxon>Tracheophyta</taxon>
        <taxon>Spermatophyta</taxon>
        <taxon>Pinopsida</taxon>
        <taxon>Pinidae</taxon>
        <taxon>Conifers I</taxon>
        <taxon>Pinales</taxon>
        <taxon>Pinaceae</taxon>
        <taxon>Picea</taxon>
    </lineage>
</organism>
<reference evidence="1" key="1">
    <citation type="journal article" date="2008" name="BMC Genomics">
        <title>A conifer genomics resource of 200,000 spruce (Picea spp.) ESTs and 6,464 high-quality, sequence-finished full-length cDNAs for Sitka spruce (Picea sitchensis).</title>
        <authorList>
            <person name="Ralph S.G."/>
            <person name="Chun H.J."/>
            <person name="Kolosova N."/>
            <person name="Cooper D."/>
            <person name="Oddy C."/>
            <person name="Ritland C.E."/>
            <person name="Kirkpatrick R."/>
            <person name="Moore R."/>
            <person name="Barber S."/>
            <person name="Holt R.A."/>
            <person name="Jones S.J."/>
            <person name="Marra M.A."/>
            <person name="Douglas C.J."/>
            <person name="Ritland K."/>
            <person name="Bohlmann J."/>
        </authorList>
    </citation>
    <scope>NUCLEOTIDE SEQUENCE</scope>
    <source>
        <tissue evidence="1">Bark</tissue>
    </source>
</reference>
<protein>
    <submittedName>
        <fullName evidence="1">Uncharacterized protein</fullName>
    </submittedName>
</protein>
<name>A9NY78_PICSI</name>
<proteinExistence type="evidence at transcript level"/>
<sequence length="43" mass="5295">MEWHHILMWRIFQCKLHFVELNLQIANNTLLLGHYIFIIDCLN</sequence>
<dbReference type="AlphaFoldDB" id="A9NY78"/>
<accession>A9NY78</accession>
<evidence type="ECO:0000313" key="1">
    <source>
        <dbReference type="EMBL" id="ABK25589.1"/>
    </source>
</evidence>
<dbReference type="EMBL" id="EF086318">
    <property type="protein sequence ID" value="ABK25589.1"/>
    <property type="molecule type" value="mRNA"/>
</dbReference>